<keyword evidence="2" id="KW-0812">Transmembrane</keyword>
<dbReference type="GO" id="GO:0009103">
    <property type="term" value="P:lipopolysaccharide biosynthetic process"/>
    <property type="evidence" value="ECO:0007669"/>
    <property type="project" value="TreeGrafter"/>
</dbReference>
<accession>A0A0W8G3A7</accession>
<feature type="transmembrane region" description="Helical" evidence="2">
    <location>
        <begin position="136"/>
        <end position="155"/>
    </location>
</feature>
<organism evidence="4">
    <name type="scientific">hydrocarbon metagenome</name>
    <dbReference type="NCBI Taxonomy" id="938273"/>
    <lineage>
        <taxon>unclassified sequences</taxon>
        <taxon>metagenomes</taxon>
        <taxon>ecological metagenomes</taxon>
    </lineage>
</organism>
<feature type="transmembrane region" description="Helical" evidence="2">
    <location>
        <begin position="261"/>
        <end position="281"/>
    </location>
</feature>
<dbReference type="PANTHER" id="PTHR23028">
    <property type="entry name" value="ACETYLTRANSFERASE"/>
    <property type="match status" value="1"/>
</dbReference>
<feature type="transmembrane region" description="Helical" evidence="2">
    <location>
        <begin position="197"/>
        <end position="217"/>
    </location>
</feature>
<evidence type="ECO:0000256" key="1">
    <source>
        <dbReference type="SAM" id="MobiDB-lite"/>
    </source>
</evidence>
<feature type="region of interest" description="Disordered" evidence="1">
    <location>
        <begin position="1"/>
        <end position="27"/>
    </location>
</feature>
<dbReference type="PANTHER" id="PTHR23028:SF53">
    <property type="entry name" value="ACYL_TRANSF_3 DOMAIN-CONTAINING PROTEIN"/>
    <property type="match status" value="1"/>
</dbReference>
<dbReference type="InterPro" id="IPR050879">
    <property type="entry name" value="Acyltransferase_3"/>
</dbReference>
<feature type="transmembrane region" description="Helical" evidence="2">
    <location>
        <begin position="329"/>
        <end position="353"/>
    </location>
</feature>
<dbReference type="Pfam" id="PF01757">
    <property type="entry name" value="Acyl_transf_3"/>
    <property type="match status" value="1"/>
</dbReference>
<feature type="transmembrane region" description="Helical" evidence="2">
    <location>
        <begin position="105"/>
        <end position="124"/>
    </location>
</feature>
<evidence type="ECO:0000313" key="4">
    <source>
        <dbReference type="EMBL" id="KUG27605.1"/>
    </source>
</evidence>
<dbReference type="GO" id="GO:0016747">
    <property type="term" value="F:acyltransferase activity, transferring groups other than amino-acyl groups"/>
    <property type="evidence" value="ECO:0007669"/>
    <property type="project" value="InterPro"/>
</dbReference>
<keyword evidence="2" id="KW-1133">Transmembrane helix</keyword>
<feature type="transmembrane region" description="Helical" evidence="2">
    <location>
        <begin position="237"/>
        <end position="255"/>
    </location>
</feature>
<gene>
    <name evidence="4" type="ORF">ASZ90_002545</name>
</gene>
<dbReference type="GO" id="GO:0016020">
    <property type="term" value="C:membrane"/>
    <property type="evidence" value="ECO:0007669"/>
    <property type="project" value="TreeGrafter"/>
</dbReference>
<comment type="caution">
    <text evidence="4">The sequence shown here is derived from an EMBL/GenBank/DDBJ whole genome shotgun (WGS) entry which is preliminary data.</text>
</comment>
<proteinExistence type="predicted"/>
<evidence type="ECO:0000256" key="2">
    <source>
        <dbReference type="SAM" id="Phobius"/>
    </source>
</evidence>
<feature type="transmembrane region" description="Helical" evidence="2">
    <location>
        <begin position="293"/>
        <end position="314"/>
    </location>
</feature>
<sequence>MRNTSVGSFTPPPGGVSGRPPSREDASAVSRLTTDALKGVAILGVLLSHYVYHEIGNQPMLVSALNGYLGLFFVISGLGIEASLERRLARGGAFPAVGRFYLDRALRIYPAYYLGLWTMVAISGKPYGLAAYTGYISPYWFITSILHCYAAAPLFHVMLGRLGPGRFAALITLAALGLNLVYHLWLPPLGEPWLSLVVYKNILLGHLLFFAWGMALYRSRKAAAASPVNTGSGTSGLRGWAAFVLCLPFAGLIASTSLSPLVVTGSAVLYYLMLLATARAAFIGRLPLPAKRLLCAVGRATLLIYLFEPYYYFFVGARILTPGALSTPFLYALTMGGFILLCVVVQPAFDLLARLPFRLRPRP</sequence>
<dbReference type="EMBL" id="LNQE01000310">
    <property type="protein sequence ID" value="KUG27605.1"/>
    <property type="molecule type" value="Genomic_DNA"/>
</dbReference>
<reference evidence="4" key="1">
    <citation type="journal article" date="2015" name="Proc. Natl. Acad. Sci. U.S.A.">
        <title>Networks of energetic and metabolic interactions define dynamics in microbial communities.</title>
        <authorList>
            <person name="Embree M."/>
            <person name="Liu J.K."/>
            <person name="Al-Bassam M.M."/>
            <person name="Zengler K."/>
        </authorList>
    </citation>
    <scope>NUCLEOTIDE SEQUENCE</scope>
</reference>
<evidence type="ECO:0000259" key="3">
    <source>
        <dbReference type="Pfam" id="PF01757"/>
    </source>
</evidence>
<protein>
    <submittedName>
        <fullName evidence="4">Exopolysaccharide production protein exoz</fullName>
    </submittedName>
</protein>
<feature type="domain" description="Acyltransferase 3" evidence="3">
    <location>
        <begin position="35"/>
        <end position="344"/>
    </location>
</feature>
<dbReference type="InterPro" id="IPR002656">
    <property type="entry name" value="Acyl_transf_3_dom"/>
</dbReference>
<name>A0A0W8G3A7_9ZZZZ</name>
<feature type="transmembrane region" description="Helical" evidence="2">
    <location>
        <begin position="167"/>
        <end position="185"/>
    </location>
</feature>
<dbReference type="AlphaFoldDB" id="A0A0W8G3A7"/>
<feature type="transmembrane region" description="Helical" evidence="2">
    <location>
        <begin position="65"/>
        <end position="84"/>
    </location>
</feature>
<keyword evidence="2" id="KW-0472">Membrane</keyword>